<proteinExistence type="predicted"/>
<gene>
    <name evidence="1" type="ORF">GEMMAAP_01710</name>
</gene>
<sequence>MRSRNSEQDDYLLRMIQQLGRALARIREMLLGGTSTGAAVRAEIAATAATLFGRDSAMLERLDAESAVRLIASPERVALWVQLLDAEAESWDREGGSARASACRARATALRQASENVK</sequence>
<organism evidence="1 2">
    <name type="scientific">Gemmatimonas phototrophica</name>
    <dbReference type="NCBI Taxonomy" id="1379270"/>
    <lineage>
        <taxon>Bacteria</taxon>
        <taxon>Pseudomonadati</taxon>
        <taxon>Gemmatimonadota</taxon>
        <taxon>Gemmatimonadia</taxon>
        <taxon>Gemmatimonadales</taxon>
        <taxon>Gemmatimonadaceae</taxon>
        <taxon>Gemmatimonas</taxon>
    </lineage>
</organism>
<evidence type="ECO:0000313" key="2">
    <source>
        <dbReference type="Proteomes" id="UP000076404"/>
    </source>
</evidence>
<reference evidence="1 2" key="1">
    <citation type="journal article" date="2014" name="Proc. Natl. Acad. Sci. U.S.A.">
        <title>Functional type 2 photosynthetic reaction centers found in the rare bacterial phylum Gemmatimonadetes.</title>
        <authorList>
            <person name="Zeng Y."/>
            <person name="Feng F."/>
            <person name="Medova H."/>
            <person name="Dean J."/>
            <person name="Koblizek M."/>
        </authorList>
    </citation>
    <scope>NUCLEOTIDE SEQUENCE [LARGE SCALE GENOMIC DNA]</scope>
    <source>
        <strain evidence="1 2">AP64</strain>
    </source>
</reference>
<accession>A0A143BHL7</accession>
<dbReference type="EMBL" id="CP011454">
    <property type="protein sequence ID" value="AMW03904.1"/>
    <property type="molecule type" value="Genomic_DNA"/>
</dbReference>
<reference evidence="1 2" key="2">
    <citation type="journal article" date="2016" name="Environ. Microbiol. Rep.">
        <title>Metagenomic evidence for the presence of phototrophic Gemmatimonadetes bacteria in diverse environments.</title>
        <authorList>
            <person name="Zeng Y."/>
            <person name="Baumbach J."/>
            <person name="Barbosa E.G."/>
            <person name="Azevedo V."/>
            <person name="Zhang C."/>
            <person name="Koblizek M."/>
        </authorList>
    </citation>
    <scope>NUCLEOTIDE SEQUENCE [LARGE SCALE GENOMIC DNA]</scope>
    <source>
        <strain evidence="1 2">AP64</strain>
    </source>
</reference>
<dbReference type="Proteomes" id="UP000076404">
    <property type="component" value="Chromosome"/>
</dbReference>
<evidence type="ECO:0000313" key="1">
    <source>
        <dbReference type="EMBL" id="AMW03904.1"/>
    </source>
</evidence>
<name>A0A143BHL7_9BACT</name>
<protein>
    <submittedName>
        <fullName evidence="1">Uncharacterized protein</fullName>
    </submittedName>
</protein>
<dbReference type="AlphaFoldDB" id="A0A143BHL7"/>
<dbReference type="KEGG" id="gph:GEMMAAP_01710"/>
<keyword evidence="2" id="KW-1185">Reference proteome</keyword>